<feature type="compositionally biased region" description="Low complexity" evidence="1">
    <location>
        <begin position="67"/>
        <end position="153"/>
    </location>
</feature>
<organism evidence="2 3">
    <name type="scientific">Plakobranchus ocellatus</name>
    <dbReference type="NCBI Taxonomy" id="259542"/>
    <lineage>
        <taxon>Eukaryota</taxon>
        <taxon>Metazoa</taxon>
        <taxon>Spiralia</taxon>
        <taxon>Lophotrochozoa</taxon>
        <taxon>Mollusca</taxon>
        <taxon>Gastropoda</taxon>
        <taxon>Heterobranchia</taxon>
        <taxon>Euthyneura</taxon>
        <taxon>Panpulmonata</taxon>
        <taxon>Sacoglossa</taxon>
        <taxon>Placobranchoidea</taxon>
        <taxon>Plakobranchidae</taxon>
        <taxon>Plakobranchus</taxon>
    </lineage>
</organism>
<sequence>MPGAMNHNSVKATGVIRGNHTRDTPGSHHLAGAPRLSPQHDHQPRHTVQGERAAERHSRPTAQGRQTTAPTSAAPLSTQSATTTLTSPTSAASLSTQSATTTLTSPSSSLSISVSSPLPSPSSPSSLLLTTSPSSSAKAAPPLSCPTTTGTLSTRTLYPNNAALLEACGIPRPSSPSQLSPKSKLASVFSSYPSLKPSQHCPSSPPISNNPSQSVDESSELSSLDNSSLSISNSEDTSLNLSSDASTSKDTLPSSSSSSLLSPLSSPLMTPQISNTITNTNNSNNNNNSSNASNAPLTFLLPSSRGAEPHNAATEKSHGCSDTHQDVNDAPSRPDSNSARQTSKSKLQLPREK</sequence>
<accession>A0AAV4CC10</accession>
<evidence type="ECO:0000313" key="2">
    <source>
        <dbReference type="EMBL" id="GFO28229.1"/>
    </source>
</evidence>
<gene>
    <name evidence="2" type="ORF">PoB_005473400</name>
</gene>
<feature type="compositionally biased region" description="Low complexity" evidence="1">
    <location>
        <begin position="252"/>
        <end position="295"/>
    </location>
</feature>
<feature type="compositionally biased region" description="Basic and acidic residues" evidence="1">
    <location>
        <begin position="38"/>
        <end position="58"/>
    </location>
</feature>
<name>A0AAV4CC10_9GAST</name>
<feature type="region of interest" description="Disordered" evidence="1">
    <location>
        <begin position="1"/>
        <end position="153"/>
    </location>
</feature>
<dbReference type="AlphaFoldDB" id="A0AAV4CC10"/>
<feature type="compositionally biased region" description="Polar residues" evidence="1">
    <location>
        <begin position="1"/>
        <end position="11"/>
    </location>
</feature>
<evidence type="ECO:0000256" key="1">
    <source>
        <dbReference type="SAM" id="MobiDB-lite"/>
    </source>
</evidence>
<proteinExistence type="predicted"/>
<feature type="region of interest" description="Disordered" evidence="1">
    <location>
        <begin position="195"/>
        <end position="353"/>
    </location>
</feature>
<feature type="compositionally biased region" description="Basic and acidic residues" evidence="1">
    <location>
        <begin position="313"/>
        <end position="327"/>
    </location>
</feature>
<feature type="non-terminal residue" evidence="2">
    <location>
        <position position="353"/>
    </location>
</feature>
<feature type="compositionally biased region" description="Low complexity" evidence="1">
    <location>
        <begin position="206"/>
        <end position="238"/>
    </location>
</feature>
<dbReference type="EMBL" id="BLXT01006012">
    <property type="protein sequence ID" value="GFO28229.1"/>
    <property type="molecule type" value="Genomic_DNA"/>
</dbReference>
<feature type="compositionally biased region" description="Polar residues" evidence="1">
    <location>
        <begin position="239"/>
        <end position="251"/>
    </location>
</feature>
<dbReference type="Proteomes" id="UP000735302">
    <property type="component" value="Unassembled WGS sequence"/>
</dbReference>
<protein>
    <submittedName>
        <fullName evidence="2">Uncharacterized protein</fullName>
    </submittedName>
</protein>
<feature type="compositionally biased region" description="Polar residues" evidence="1">
    <location>
        <begin position="334"/>
        <end position="346"/>
    </location>
</feature>
<reference evidence="2 3" key="1">
    <citation type="journal article" date="2021" name="Elife">
        <title>Chloroplast acquisition without the gene transfer in kleptoplastic sea slugs, Plakobranchus ocellatus.</title>
        <authorList>
            <person name="Maeda T."/>
            <person name="Takahashi S."/>
            <person name="Yoshida T."/>
            <person name="Shimamura S."/>
            <person name="Takaki Y."/>
            <person name="Nagai Y."/>
            <person name="Toyoda A."/>
            <person name="Suzuki Y."/>
            <person name="Arimoto A."/>
            <person name="Ishii H."/>
            <person name="Satoh N."/>
            <person name="Nishiyama T."/>
            <person name="Hasebe M."/>
            <person name="Maruyama T."/>
            <person name="Minagawa J."/>
            <person name="Obokata J."/>
            <person name="Shigenobu S."/>
        </authorList>
    </citation>
    <scope>NUCLEOTIDE SEQUENCE [LARGE SCALE GENOMIC DNA]</scope>
</reference>
<keyword evidence="3" id="KW-1185">Reference proteome</keyword>
<evidence type="ECO:0000313" key="3">
    <source>
        <dbReference type="Proteomes" id="UP000735302"/>
    </source>
</evidence>
<comment type="caution">
    <text evidence="2">The sequence shown here is derived from an EMBL/GenBank/DDBJ whole genome shotgun (WGS) entry which is preliminary data.</text>
</comment>